<dbReference type="EMBL" id="CAJPWZ010000873">
    <property type="protein sequence ID" value="CAG2201951.1"/>
    <property type="molecule type" value="Genomic_DNA"/>
</dbReference>
<dbReference type="Pfam" id="PF00078">
    <property type="entry name" value="RVT_1"/>
    <property type="match status" value="1"/>
</dbReference>
<comment type="caution">
    <text evidence="3">The sequence shown here is derived from an EMBL/GenBank/DDBJ whole genome shotgun (WGS) entry which is preliminary data.</text>
</comment>
<organism evidence="3 4">
    <name type="scientific">Mytilus edulis</name>
    <name type="common">Blue mussel</name>
    <dbReference type="NCBI Taxonomy" id="6550"/>
    <lineage>
        <taxon>Eukaryota</taxon>
        <taxon>Metazoa</taxon>
        <taxon>Spiralia</taxon>
        <taxon>Lophotrochozoa</taxon>
        <taxon>Mollusca</taxon>
        <taxon>Bivalvia</taxon>
        <taxon>Autobranchia</taxon>
        <taxon>Pteriomorphia</taxon>
        <taxon>Mytilida</taxon>
        <taxon>Mytiloidea</taxon>
        <taxon>Mytilidae</taxon>
        <taxon>Mytilinae</taxon>
        <taxon>Mytilus</taxon>
    </lineage>
</organism>
<reference evidence="3" key="1">
    <citation type="submission" date="2021-03" db="EMBL/GenBank/DDBJ databases">
        <authorList>
            <person name="Bekaert M."/>
        </authorList>
    </citation>
    <scope>NUCLEOTIDE SEQUENCE</scope>
</reference>
<gene>
    <name evidence="3" type="ORF">MEDL_16573</name>
</gene>
<feature type="compositionally biased region" description="Low complexity" evidence="1">
    <location>
        <begin position="434"/>
        <end position="444"/>
    </location>
</feature>
<evidence type="ECO:0000313" key="4">
    <source>
        <dbReference type="Proteomes" id="UP000683360"/>
    </source>
</evidence>
<feature type="domain" description="Reverse transcriptase" evidence="2">
    <location>
        <begin position="187"/>
        <end position="362"/>
    </location>
</feature>
<evidence type="ECO:0000313" key="3">
    <source>
        <dbReference type="EMBL" id="CAG2201951.1"/>
    </source>
</evidence>
<accession>A0A8S3QXV0</accession>
<dbReference type="AlphaFoldDB" id="A0A8S3QXV0"/>
<evidence type="ECO:0000256" key="1">
    <source>
        <dbReference type="SAM" id="MobiDB-lite"/>
    </source>
</evidence>
<feature type="region of interest" description="Disordered" evidence="1">
    <location>
        <begin position="434"/>
        <end position="460"/>
    </location>
</feature>
<protein>
    <recommendedName>
        <fullName evidence="2">Reverse transcriptase domain-containing protein</fullName>
    </recommendedName>
</protein>
<evidence type="ECO:0000259" key="2">
    <source>
        <dbReference type="Pfam" id="PF00078"/>
    </source>
</evidence>
<name>A0A8S3QXV0_MYTED</name>
<proteinExistence type="predicted"/>
<dbReference type="InterPro" id="IPR000477">
    <property type="entry name" value="RT_dom"/>
</dbReference>
<sequence>MPTNNSGDSYLEYTECLDIISSIFSTYSANEENIQLLCNCLKKAAAVAVRSKIIKLKGPKFKASPTILSLLQICKEKYQLWKSNGKHDDHFKSDKILAQRNLRKQMRREQYLDRAHFYKEVMDNPSNEMFHRLIRRNRGNRNKDSMCIMENGELQYSPVDQTQSFSKYFEDLALPKDKGYDPEFLDLCNVRHKIIEQLCEQENLTTEFSTQNICDAIKQLHSGKATDELGLAAEHFKNSPAIVTQFFTDCFNTIMKDKLIPYIFKSGIWSSLKGQMERKHWQGGILSIFLYKVYVNNLLEDLKLHSLGFKIGTTYVGCPTCADDVAFISNCEQELQCMLSVTNHHANQSRVTINPSKTKAVILNKPKSINRSDLQCYCQFDAMMKNPALMMAMMKGMGGGGGMPMGGMDMSSAPIMDPKMFQMAKLASMMGPKPMAGKGKAAKPTLKMTKPAPEPQSSGIDPMLMMMMMKQNGMKMNPLMMSLLMTPPSPNPAAPETASSGMDPATMYMLMQVNMV</sequence>
<dbReference type="Proteomes" id="UP000683360">
    <property type="component" value="Unassembled WGS sequence"/>
</dbReference>
<keyword evidence="4" id="KW-1185">Reference proteome</keyword>